<dbReference type="PANTHER" id="PTHR12197:SF294">
    <property type="entry name" value="POTENTIAL PROTEIN LYSINE METHYLTRANSFERASE SET6"/>
    <property type="match status" value="1"/>
</dbReference>
<dbReference type="PROSITE" id="PS50280">
    <property type="entry name" value="SET"/>
    <property type="match status" value="1"/>
</dbReference>
<dbReference type="InterPro" id="IPR046341">
    <property type="entry name" value="SET_dom_sf"/>
</dbReference>
<dbReference type="GeneID" id="20530310"/>
<dbReference type="SUPFAM" id="SSF82199">
    <property type="entry name" value="SET domain"/>
    <property type="match status" value="1"/>
</dbReference>
<gene>
    <name evidence="3" type="ORF">H696_05585</name>
</gene>
<dbReference type="eggNOG" id="KOG2084">
    <property type="taxonomic scope" value="Eukaryota"/>
</dbReference>
<evidence type="ECO:0000313" key="3">
    <source>
        <dbReference type="EMBL" id="KCV67856.1"/>
    </source>
</evidence>
<feature type="region of interest" description="Disordered" evidence="1">
    <location>
        <begin position="526"/>
        <end position="583"/>
    </location>
</feature>
<name>A0A058Z138_FONAL</name>
<dbReference type="STRING" id="691883.A0A058Z138"/>
<dbReference type="SUPFAM" id="SSF144232">
    <property type="entry name" value="HIT/MYND zinc finger-like"/>
    <property type="match status" value="1"/>
</dbReference>
<dbReference type="OrthoDB" id="1028014at2759"/>
<protein>
    <recommendedName>
        <fullName evidence="2">SET domain-containing protein</fullName>
    </recommendedName>
</protein>
<dbReference type="GO" id="GO:0005634">
    <property type="term" value="C:nucleus"/>
    <property type="evidence" value="ECO:0007669"/>
    <property type="project" value="TreeGrafter"/>
</dbReference>
<dbReference type="AlphaFoldDB" id="A0A058Z138"/>
<dbReference type="Pfam" id="PF00856">
    <property type="entry name" value="SET"/>
    <property type="match status" value="1"/>
</dbReference>
<proteinExistence type="predicted"/>
<dbReference type="Gene3D" id="2.170.270.10">
    <property type="entry name" value="SET domain"/>
    <property type="match status" value="1"/>
</dbReference>
<dbReference type="EMBL" id="KB932212">
    <property type="protein sequence ID" value="KCV67856.1"/>
    <property type="molecule type" value="Genomic_DNA"/>
</dbReference>
<reference evidence="3" key="1">
    <citation type="submission" date="2013-04" db="EMBL/GenBank/DDBJ databases">
        <title>The Genome Sequence of Fonticula alba ATCC 38817.</title>
        <authorList>
            <consortium name="The Broad Institute Genomics Platform"/>
            <person name="Russ C."/>
            <person name="Cuomo C."/>
            <person name="Burger G."/>
            <person name="Gray M.W."/>
            <person name="Holland P.W.H."/>
            <person name="King N."/>
            <person name="Lang F.B.F."/>
            <person name="Roger A.J."/>
            <person name="Ruiz-Trillo I."/>
            <person name="Brown M."/>
            <person name="Walker B."/>
            <person name="Young S."/>
            <person name="Zeng Q."/>
            <person name="Gargeya S."/>
            <person name="Fitzgerald M."/>
            <person name="Haas B."/>
            <person name="Abouelleil A."/>
            <person name="Allen A.W."/>
            <person name="Alvarado L."/>
            <person name="Arachchi H.M."/>
            <person name="Berlin A.M."/>
            <person name="Chapman S.B."/>
            <person name="Gainer-Dewar J."/>
            <person name="Goldberg J."/>
            <person name="Griggs A."/>
            <person name="Gujja S."/>
            <person name="Hansen M."/>
            <person name="Howarth C."/>
            <person name="Imamovic A."/>
            <person name="Ireland A."/>
            <person name="Larimer J."/>
            <person name="McCowan C."/>
            <person name="Murphy C."/>
            <person name="Pearson M."/>
            <person name="Poon T.W."/>
            <person name="Priest M."/>
            <person name="Roberts A."/>
            <person name="Saif S."/>
            <person name="Shea T."/>
            <person name="Sisk P."/>
            <person name="Sykes S."/>
            <person name="Wortman J."/>
            <person name="Nusbaum C."/>
            <person name="Birren B."/>
        </authorList>
    </citation>
    <scope>NUCLEOTIDE SEQUENCE [LARGE SCALE GENOMIC DNA]</scope>
    <source>
        <strain evidence="3">ATCC 38817</strain>
    </source>
</reference>
<dbReference type="InterPro" id="IPR001214">
    <property type="entry name" value="SET_dom"/>
</dbReference>
<accession>A0A058Z138</accession>
<sequence length="600" mass="66028">MSLSSPVVRSAPGSCTDQCEYQGACRPDLDLLSSSCLEARLSALNNLDLSDRTDSSMPPCGSADEATIPAEVLAEVAARAPHPRHSQKLHAADECWVDPPVRVIDHGDSRGRAVVATRAIPAGAVFFRSRAYTVTVAQEWLQNVCVYCQAFTPTARMPVRCELPQEVLPESSSGKGRARRQGPLIIGCQCTYYCSARCREMDLPRHALECGALGMVHREYKNLQAVRQGHLMKTQARFLASVYSRKRSLIMEYGDAARVPASGPDRGIVPLEEINQHLADSATGAMPTNKDLYSLTTNLSAYKNDEATIFFWKTIVVFLRKVLPASFIDDTDDEVLEVLCRAECNSFGFWDDGEELYSYGVFPDASYFNHSCAPNAYKFTRGRDVFFRALRTIEEGEEVNISYILISDAFENRQKYLSEYYCFQCGCPRCKLGPLPIDQDEFRLRFWHGLCDGFLFRCEASPTNPRAIYCSKCGMVSESGDLTLPALPCTGLMKPRSAGLAEKYDCPTDACPPVCLQAGQEAAGATAAGGQVATPDPEGRPSVYDTRGLAPPERHVATSLVIPVQPDGARPPSPDNSSLRDLKMDSWLGTLEECLAPERE</sequence>
<evidence type="ECO:0000256" key="1">
    <source>
        <dbReference type="SAM" id="MobiDB-lite"/>
    </source>
</evidence>
<evidence type="ECO:0000259" key="2">
    <source>
        <dbReference type="PROSITE" id="PS50280"/>
    </source>
</evidence>
<dbReference type="SMART" id="SM00317">
    <property type="entry name" value="SET"/>
    <property type="match status" value="1"/>
</dbReference>
<dbReference type="InterPro" id="IPR050869">
    <property type="entry name" value="H3K4_H4K5_MeTrfase"/>
</dbReference>
<dbReference type="RefSeq" id="XP_009497676.1">
    <property type="nucleotide sequence ID" value="XM_009499401.1"/>
</dbReference>
<organism evidence="3">
    <name type="scientific">Fonticula alba</name>
    <name type="common">Slime mold</name>
    <dbReference type="NCBI Taxonomy" id="691883"/>
    <lineage>
        <taxon>Eukaryota</taxon>
        <taxon>Rotosphaerida</taxon>
        <taxon>Fonticulaceae</taxon>
        <taxon>Fonticula</taxon>
    </lineage>
</organism>
<dbReference type="Proteomes" id="UP000030693">
    <property type="component" value="Unassembled WGS sequence"/>
</dbReference>
<feature type="domain" description="SET" evidence="2">
    <location>
        <begin position="99"/>
        <end position="404"/>
    </location>
</feature>
<keyword evidence="4" id="KW-1185">Reference proteome</keyword>
<evidence type="ECO:0000313" key="4">
    <source>
        <dbReference type="Proteomes" id="UP000030693"/>
    </source>
</evidence>
<dbReference type="PANTHER" id="PTHR12197">
    <property type="entry name" value="HISTONE-LYSINE N-METHYLTRANSFERASE SMYD"/>
    <property type="match status" value="1"/>
</dbReference>